<comment type="caution">
    <text evidence="2">The sequence shown here is derived from an EMBL/GenBank/DDBJ whole genome shotgun (WGS) entry which is preliminary data.</text>
</comment>
<name>A0A2P8I2T0_SACCR</name>
<protein>
    <submittedName>
        <fullName evidence="2">Uncharacterized protein</fullName>
    </submittedName>
</protein>
<accession>A0A2P8I2T0</accession>
<dbReference type="AlphaFoldDB" id="A0A2P8I2T0"/>
<sequence length="78" mass="8104">MRCLPLPSGLRRAGVVAALSGLAAVVLPWTTGLDGPTVASEQVGYALHLPVLLWYGALGWRELRSGRHNGGVGRASNG</sequence>
<dbReference type="EMBL" id="PYAX01000011">
    <property type="protein sequence ID" value="PSL52745.1"/>
    <property type="molecule type" value="Genomic_DNA"/>
</dbReference>
<dbReference type="RefSeq" id="WP_146173981.1">
    <property type="nucleotide sequence ID" value="NZ_PYAX01000011.1"/>
</dbReference>
<keyword evidence="1" id="KW-0812">Transmembrane</keyword>
<dbReference type="OrthoDB" id="3701313at2"/>
<proteinExistence type="predicted"/>
<gene>
    <name evidence="2" type="ORF">B0I31_11132</name>
</gene>
<organism evidence="2 3">
    <name type="scientific">Saccharothrix carnea</name>
    <dbReference type="NCBI Taxonomy" id="1280637"/>
    <lineage>
        <taxon>Bacteria</taxon>
        <taxon>Bacillati</taxon>
        <taxon>Actinomycetota</taxon>
        <taxon>Actinomycetes</taxon>
        <taxon>Pseudonocardiales</taxon>
        <taxon>Pseudonocardiaceae</taxon>
        <taxon>Saccharothrix</taxon>
    </lineage>
</organism>
<evidence type="ECO:0000313" key="3">
    <source>
        <dbReference type="Proteomes" id="UP000241118"/>
    </source>
</evidence>
<keyword evidence="1" id="KW-1133">Transmembrane helix</keyword>
<reference evidence="2 3" key="1">
    <citation type="submission" date="2018-03" db="EMBL/GenBank/DDBJ databases">
        <title>Genomic Encyclopedia of Type Strains, Phase III (KMG-III): the genomes of soil and plant-associated and newly described type strains.</title>
        <authorList>
            <person name="Whitman W."/>
        </authorList>
    </citation>
    <scope>NUCLEOTIDE SEQUENCE [LARGE SCALE GENOMIC DNA]</scope>
    <source>
        <strain evidence="2 3">CGMCC 4.7097</strain>
    </source>
</reference>
<evidence type="ECO:0000256" key="1">
    <source>
        <dbReference type="SAM" id="Phobius"/>
    </source>
</evidence>
<feature type="transmembrane region" description="Helical" evidence="1">
    <location>
        <begin position="12"/>
        <end position="31"/>
    </location>
</feature>
<evidence type="ECO:0000313" key="2">
    <source>
        <dbReference type="EMBL" id="PSL52745.1"/>
    </source>
</evidence>
<feature type="transmembrane region" description="Helical" evidence="1">
    <location>
        <begin position="43"/>
        <end position="60"/>
    </location>
</feature>
<keyword evidence="1" id="KW-0472">Membrane</keyword>
<dbReference type="Proteomes" id="UP000241118">
    <property type="component" value="Unassembled WGS sequence"/>
</dbReference>
<keyword evidence="3" id="KW-1185">Reference proteome</keyword>